<keyword evidence="2" id="KW-1185">Reference proteome</keyword>
<dbReference type="AlphaFoldDB" id="A0A2S7KV34"/>
<comment type="caution">
    <text evidence="1">The sequence shown here is derived from an EMBL/GenBank/DDBJ whole genome shotgun (WGS) entry which is preliminary data.</text>
</comment>
<dbReference type="EMBL" id="MQUA01000013">
    <property type="protein sequence ID" value="PQB06499.1"/>
    <property type="molecule type" value="Genomic_DNA"/>
</dbReference>
<evidence type="ECO:0008006" key="3">
    <source>
        <dbReference type="Google" id="ProtNLM"/>
    </source>
</evidence>
<organism evidence="1 2">
    <name type="scientific">Polaribacter filamentus</name>
    <dbReference type="NCBI Taxonomy" id="53483"/>
    <lineage>
        <taxon>Bacteria</taxon>
        <taxon>Pseudomonadati</taxon>
        <taxon>Bacteroidota</taxon>
        <taxon>Flavobacteriia</taxon>
        <taxon>Flavobacteriales</taxon>
        <taxon>Flavobacteriaceae</taxon>
    </lineage>
</organism>
<dbReference type="OrthoDB" id="9816120at2"/>
<name>A0A2S7KV34_9FLAO</name>
<accession>A0A2S7KV34</accession>
<reference evidence="1 2" key="1">
    <citation type="submission" date="2016-11" db="EMBL/GenBank/DDBJ databases">
        <title>Trade-off between light-utilization and light-protection in marine flavobacteria.</title>
        <authorList>
            <person name="Kumagai Y."/>
        </authorList>
    </citation>
    <scope>NUCLEOTIDE SEQUENCE [LARGE SCALE GENOMIC DNA]</scope>
    <source>
        <strain evidence="1 2">ATCC 700397</strain>
    </source>
</reference>
<dbReference type="SUPFAM" id="SSF69318">
    <property type="entry name" value="Integrin alpha N-terminal domain"/>
    <property type="match status" value="1"/>
</dbReference>
<dbReference type="InterPro" id="IPR028994">
    <property type="entry name" value="Integrin_alpha_N"/>
</dbReference>
<gene>
    <name evidence="1" type="ORF">BST83_04455</name>
</gene>
<evidence type="ECO:0000313" key="2">
    <source>
        <dbReference type="Proteomes" id="UP000239522"/>
    </source>
</evidence>
<dbReference type="Proteomes" id="UP000239522">
    <property type="component" value="Unassembled WGS sequence"/>
</dbReference>
<sequence>MNDAVVYEISNFESIVLINDNNILKRVVFPIQGQVIPVKDPLIKDSNGDGFKDIMVVGNHYGVEIETTRYYAGSGLSLLGDGENNFAVTPLEKSVLYQFS</sequence>
<proteinExistence type="predicted"/>
<protein>
    <recommendedName>
        <fullName evidence="3">VCBS repeat-containing protein</fullName>
    </recommendedName>
</protein>
<evidence type="ECO:0000313" key="1">
    <source>
        <dbReference type="EMBL" id="PQB06499.1"/>
    </source>
</evidence>
<dbReference type="RefSeq" id="WP_104808753.1">
    <property type="nucleotide sequence ID" value="NZ_MQUA01000013.1"/>
</dbReference>